<dbReference type="EMBL" id="LXQA010458944">
    <property type="protein sequence ID" value="MCI53164.1"/>
    <property type="molecule type" value="Genomic_DNA"/>
</dbReference>
<name>A0A392SY67_9FABA</name>
<proteinExistence type="predicted"/>
<comment type="caution">
    <text evidence="1">The sequence shown here is derived from an EMBL/GenBank/DDBJ whole genome shotgun (WGS) entry which is preliminary data.</text>
</comment>
<dbReference type="AlphaFoldDB" id="A0A392SY67"/>
<protein>
    <submittedName>
        <fullName evidence="1">Uncharacterized protein</fullName>
    </submittedName>
</protein>
<keyword evidence="2" id="KW-1185">Reference proteome</keyword>
<evidence type="ECO:0000313" key="2">
    <source>
        <dbReference type="Proteomes" id="UP000265520"/>
    </source>
</evidence>
<accession>A0A392SY67</accession>
<reference evidence="1 2" key="1">
    <citation type="journal article" date="2018" name="Front. Plant Sci.">
        <title>Red Clover (Trifolium pratense) and Zigzag Clover (T. medium) - A Picture of Genomic Similarities and Differences.</title>
        <authorList>
            <person name="Dluhosova J."/>
            <person name="Istvanek J."/>
            <person name="Nedelnik J."/>
            <person name="Repkova J."/>
        </authorList>
    </citation>
    <scope>NUCLEOTIDE SEQUENCE [LARGE SCALE GENOMIC DNA]</scope>
    <source>
        <strain evidence="2">cv. 10/8</strain>
        <tissue evidence="1">Leaf</tissue>
    </source>
</reference>
<organism evidence="1 2">
    <name type="scientific">Trifolium medium</name>
    <dbReference type="NCBI Taxonomy" id="97028"/>
    <lineage>
        <taxon>Eukaryota</taxon>
        <taxon>Viridiplantae</taxon>
        <taxon>Streptophyta</taxon>
        <taxon>Embryophyta</taxon>
        <taxon>Tracheophyta</taxon>
        <taxon>Spermatophyta</taxon>
        <taxon>Magnoliopsida</taxon>
        <taxon>eudicotyledons</taxon>
        <taxon>Gunneridae</taxon>
        <taxon>Pentapetalae</taxon>
        <taxon>rosids</taxon>
        <taxon>fabids</taxon>
        <taxon>Fabales</taxon>
        <taxon>Fabaceae</taxon>
        <taxon>Papilionoideae</taxon>
        <taxon>50 kb inversion clade</taxon>
        <taxon>NPAAA clade</taxon>
        <taxon>Hologalegina</taxon>
        <taxon>IRL clade</taxon>
        <taxon>Trifolieae</taxon>
        <taxon>Trifolium</taxon>
    </lineage>
</organism>
<dbReference type="Proteomes" id="UP000265520">
    <property type="component" value="Unassembled WGS sequence"/>
</dbReference>
<evidence type="ECO:0000313" key="1">
    <source>
        <dbReference type="EMBL" id="MCI53164.1"/>
    </source>
</evidence>
<feature type="non-terminal residue" evidence="1">
    <location>
        <position position="1"/>
    </location>
</feature>
<sequence length="33" mass="3618">VENDEEDCCRAGVSDCGARRFPDFCSRTGLVLP</sequence>